<evidence type="ECO:0000313" key="2">
    <source>
        <dbReference type="EMBL" id="MEZ6855093.1"/>
    </source>
</evidence>
<evidence type="ECO:0000313" key="3">
    <source>
        <dbReference type="Proteomes" id="UP001568358"/>
    </source>
</evidence>
<reference evidence="2 3" key="1">
    <citation type="submission" date="2024-07" db="EMBL/GenBank/DDBJ databases">
        <title>Active virus-host system and metabolic interactions in a Lokiarchaeon culture.</title>
        <authorList>
            <person name="Ponce Toledo R.I."/>
            <person name="Rodrigues Oliveira T."/>
            <person name="Schleper C."/>
        </authorList>
    </citation>
    <scope>NUCLEOTIDE SEQUENCE [LARGE SCALE GENOMIC DNA]</scope>
    <source>
        <strain evidence="2 3">B35</strain>
    </source>
</reference>
<name>A0ABV4JWH0_9BACT</name>
<accession>A0ABV4JWH0</accession>
<sequence length="132" mass="14884">MLKVFIACPYTQSDKSICHEQFLVATQLASDIIASDAAAFSPVTHGHPIITQRSDSSMSWKNLRKQSLSFHNWADALLVVDLPSTSECAVIQEDIALFREAEKPVRFIDPSHIQNQLNTLLEEFKRSKLSRL</sequence>
<dbReference type="Gene3D" id="3.40.50.10400">
    <property type="entry name" value="Hypothetical protein PA1492"/>
    <property type="match status" value="1"/>
</dbReference>
<gene>
    <name evidence="2" type="ORF">AB2Z07_16625</name>
</gene>
<proteinExistence type="predicted"/>
<protein>
    <submittedName>
        <fullName evidence="2">DUF1937 family protein</fullName>
    </submittedName>
</protein>
<organism evidence="2 3">
    <name type="scientific">Halodesulfovibrio aestuarii</name>
    <dbReference type="NCBI Taxonomy" id="126333"/>
    <lineage>
        <taxon>Bacteria</taxon>
        <taxon>Pseudomonadati</taxon>
        <taxon>Thermodesulfobacteriota</taxon>
        <taxon>Desulfovibrionia</taxon>
        <taxon>Desulfovibrionales</taxon>
        <taxon>Desulfovibrionaceae</taxon>
        <taxon>Halodesulfovibrio</taxon>
    </lineage>
</organism>
<dbReference type="Proteomes" id="UP001568358">
    <property type="component" value="Unassembled WGS sequence"/>
</dbReference>
<dbReference type="EMBL" id="JBFSOO010000026">
    <property type="protein sequence ID" value="MEZ6855093.1"/>
    <property type="molecule type" value="Genomic_DNA"/>
</dbReference>
<dbReference type="InterPro" id="IPR015235">
    <property type="entry name" value="DUF1937"/>
</dbReference>
<dbReference type="SUPFAM" id="SSF52309">
    <property type="entry name" value="N-(deoxy)ribosyltransferase-like"/>
    <property type="match status" value="1"/>
</dbReference>
<keyword evidence="3" id="KW-1185">Reference proteome</keyword>
<evidence type="ECO:0000259" key="1">
    <source>
        <dbReference type="Pfam" id="PF09152"/>
    </source>
</evidence>
<dbReference type="Pfam" id="PF09152">
    <property type="entry name" value="DUF1937"/>
    <property type="match status" value="1"/>
</dbReference>
<dbReference type="RefSeq" id="WP_371151346.1">
    <property type="nucleotide sequence ID" value="NZ_JBFSOO010000026.1"/>
</dbReference>
<comment type="caution">
    <text evidence="2">The sequence shown here is derived from an EMBL/GenBank/DDBJ whole genome shotgun (WGS) entry which is preliminary data.</text>
</comment>
<feature type="domain" description="DUF1937" evidence="1">
    <location>
        <begin position="3"/>
        <end position="106"/>
    </location>
</feature>